<keyword evidence="10" id="KW-1185">Reference proteome</keyword>
<evidence type="ECO:0000313" key="10">
    <source>
        <dbReference type="Proteomes" id="UP000078542"/>
    </source>
</evidence>
<dbReference type="KEGG" id="ccoa:108777476"/>
<dbReference type="STRING" id="456900.A0A151IDI8"/>
<feature type="domain" description="Glycosyl hydrolase family 13 catalytic" evidence="8">
    <location>
        <begin position="33"/>
        <end position="417"/>
    </location>
</feature>
<evidence type="ECO:0000256" key="7">
    <source>
        <dbReference type="SAM" id="SignalP"/>
    </source>
</evidence>
<sequence length="569" mass="65029">MKSIISLCAILLLSNPGYSESTPKWWQSMSLYQIYPRSFKDSDGNGIGDLKGVMSKLEHLVESNVDAFWLSPIYPSPMVDFGYDISDFVNIEEVFGTMKDFETLVEATHNASMKIIMDFVPNHSSDQHEWFQKSLQKIEPYTNYYVWHEGKKLPDGTITVPNNWVSVFGGPAWTWREERQAYYFHQFAKQQPDLNYENEDVVNAMKNVMRFWLDKGVDGFRVDAVPHLCEDVRLLDEPLTGNPNPDDYGYTDKIYTKDIPHTYDIVKGWREVLDEYSDEKIMMIEAYSNMTMTMRYYVYGANFPFNFGFITDTNQDSKAIDFKRLIDRWMVNMPILKATANWVAGNHDKPRLVTRYGRYRAEAMTIITLLLPGVAVTYNGDEIGMEDTRISWEDTKDPQGCNAGKDGYEKASRDPARTPFQWDNTTSAGFSTSETTWLPVNENYLTLNLATQKEQDNSYNALYKAVSALRKLPVIKRGTLTTTLLNDDVFAFTRKVDGDVVYVVANFANKEETVDLSTLVYASSQLNVYYATTNAHHLIGNIVKDVHTVKIPASGAIIYTSTIAPYNSK</sequence>
<name>A0A151IDI8_9HYME</name>
<dbReference type="SUPFAM" id="SSF51445">
    <property type="entry name" value="(Trans)glycosidases"/>
    <property type="match status" value="1"/>
</dbReference>
<evidence type="ECO:0000256" key="6">
    <source>
        <dbReference type="SAM" id="MobiDB-lite"/>
    </source>
</evidence>
<dbReference type="PANTHER" id="PTHR10357">
    <property type="entry name" value="ALPHA-AMYLASE FAMILY MEMBER"/>
    <property type="match status" value="1"/>
</dbReference>
<gene>
    <name evidence="9" type="ORF">ALC62_10752</name>
</gene>
<dbReference type="SUPFAM" id="SSF51011">
    <property type="entry name" value="Glycosyl hydrolase domain"/>
    <property type="match status" value="1"/>
</dbReference>
<accession>A0A151IDI8</accession>
<dbReference type="InterPro" id="IPR017853">
    <property type="entry name" value="GH"/>
</dbReference>
<evidence type="ECO:0000256" key="3">
    <source>
        <dbReference type="ARBA" id="ARBA00012741"/>
    </source>
</evidence>
<feature type="compositionally biased region" description="Basic and acidic residues" evidence="6">
    <location>
        <begin position="406"/>
        <end position="416"/>
    </location>
</feature>
<dbReference type="SMART" id="SM00642">
    <property type="entry name" value="Aamy"/>
    <property type="match status" value="1"/>
</dbReference>
<dbReference type="InterPro" id="IPR045857">
    <property type="entry name" value="O16G_dom_2"/>
</dbReference>
<dbReference type="Gene3D" id="2.60.40.1180">
    <property type="entry name" value="Golgi alpha-mannosidase II"/>
    <property type="match status" value="1"/>
</dbReference>
<keyword evidence="7" id="KW-0732">Signal</keyword>
<dbReference type="GO" id="GO:0004558">
    <property type="term" value="F:alpha-1,4-glucosidase activity"/>
    <property type="evidence" value="ECO:0007669"/>
    <property type="project" value="UniProtKB-EC"/>
</dbReference>
<dbReference type="CDD" id="cd11328">
    <property type="entry name" value="AmyAc_maltase"/>
    <property type="match status" value="1"/>
</dbReference>
<dbReference type="OrthoDB" id="189220at2759"/>
<evidence type="ECO:0000256" key="1">
    <source>
        <dbReference type="ARBA" id="ARBA00001657"/>
    </source>
</evidence>
<dbReference type="FunFam" id="3.90.400.10:FF:000001">
    <property type="entry name" value="Maltase A3, isoform A"/>
    <property type="match status" value="1"/>
</dbReference>
<keyword evidence="5" id="KW-0326">Glycosidase</keyword>
<protein>
    <recommendedName>
        <fullName evidence="3">alpha-glucosidase</fullName>
        <ecNumber evidence="3">3.2.1.20</ecNumber>
    </recommendedName>
</protein>
<keyword evidence="5" id="KW-0378">Hydrolase</keyword>
<dbReference type="GO" id="GO:0005975">
    <property type="term" value="P:carbohydrate metabolic process"/>
    <property type="evidence" value="ECO:0007669"/>
    <property type="project" value="InterPro"/>
</dbReference>
<dbReference type="Gene3D" id="3.90.400.10">
    <property type="entry name" value="Oligo-1,6-glucosidase, Domain 2"/>
    <property type="match status" value="1"/>
</dbReference>
<evidence type="ECO:0000256" key="5">
    <source>
        <dbReference type="ARBA" id="ARBA00023295"/>
    </source>
</evidence>
<evidence type="ECO:0000256" key="2">
    <source>
        <dbReference type="ARBA" id="ARBA00008061"/>
    </source>
</evidence>
<feature type="chain" id="PRO_5007582092" description="alpha-glucosidase" evidence="7">
    <location>
        <begin position="20"/>
        <end position="569"/>
    </location>
</feature>
<dbReference type="EMBL" id="KQ977939">
    <property type="protein sequence ID" value="KYM98533.1"/>
    <property type="molecule type" value="Genomic_DNA"/>
</dbReference>
<evidence type="ECO:0000259" key="8">
    <source>
        <dbReference type="SMART" id="SM00642"/>
    </source>
</evidence>
<dbReference type="EC" id="3.2.1.20" evidence="3"/>
<proteinExistence type="inferred from homology"/>
<reference evidence="9 10" key="1">
    <citation type="submission" date="2016-03" db="EMBL/GenBank/DDBJ databases">
        <title>Cyphomyrmex costatus WGS genome.</title>
        <authorList>
            <person name="Nygaard S."/>
            <person name="Hu H."/>
            <person name="Boomsma J."/>
            <person name="Zhang G."/>
        </authorList>
    </citation>
    <scope>NUCLEOTIDE SEQUENCE [LARGE SCALE GENOMIC DNA]</scope>
    <source>
        <strain evidence="9">MS0001</strain>
        <tissue evidence="9">Whole body</tissue>
    </source>
</reference>
<feature type="signal peptide" evidence="7">
    <location>
        <begin position="1"/>
        <end position="19"/>
    </location>
</feature>
<dbReference type="AlphaFoldDB" id="A0A151IDI8"/>
<dbReference type="Gene3D" id="3.20.20.80">
    <property type="entry name" value="Glycosidases"/>
    <property type="match status" value="1"/>
</dbReference>
<dbReference type="PANTHER" id="PTHR10357:SF179">
    <property type="entry name" value="NEUTRAL AND BASIC AMINO ACID TRANSPORT PROTEIN RBAT"/>
    <property type="match status" value="1"/>
</dbReference>
<comment type="catalytic activity">
    <reaction evidence="1">
        <text>Hydrolysis of terminal, non-reducing (1-&gt;4)-linked alpha-D-glucose residues with release of alpha-D-glucose.</text>
        <dbReference type="EC" id="3.2.1.20"/>
    </reaction>
</comment>
<feature type="region of interest" description="Disordered" evidence="6">
    <location>
        <begin position="393"/>
        <end position="426"/>
    </location>
</feature>
<dbReference type="Proteomes" id="UP000078542">
    <property type="component" value="Unassembled WGS sequence"/>
</dbReference>
<dbReference type="Pfam" id="PF00128">
    <property type="entry name" value="Alpha-amylase"/>
    <property type="match status" value="1"/>
</dbReference>
<evidence type="ECO:0000313" key="9">
    <source>
        <dbReference type="EMBL" id="KYM98533.1"/>
    </source>
</evidence>
<evidence type="ECO:0000256" key="4">
    <source>
        <dbReference type="ARBA" id="ARBA00023180"/>
    </source>
</evidence>
<dbReference type="InterPro" id="IPR013780">
    <property type="entry name" value="Glyco_hydro_b"/>
</dbReference>
<keyword evidence="4" id="KW-0325">Glycoprotein</keyword>
<comment type="similarity">
    <text evidence="2">Belongs to the glycosyl hydrolase 13 family.</text>
</comment>
<dbReference type="InterPro" id="IPR006047">
    <property type="entry name" value="GH13_cat_dom"/>
</dbReference>
<organism evidence="9 10">
    <name type="scientific">Cyphomyrmex costatus</name>
    <dbReference type="NCBI Taxonomy" id="456900"/>
    <lineage>
        <taxon>Eukaryota</taxon>
        <taxon>Metazoa</taxon>
        <taxon>Ecdysozoa</taxon>
        <taxon>Arthropoda</taxon>
        <taxon>Hexapoda</taxon>
        <taxon>Insecta</taxon>
        <taxon>Pterygota</taxon>
        <taxon>Neoptera</taxon>
        <taxon>Endopterygota</taxon>
        <taxon>Hymenoptera</taxon>
        <taxon>Apocrita</taxon>
        <taxon>Aculeata</taxon>
        <taxon>Formicoidea</taxon>
        <taxon>Formicidae</taxon>
        <taxon>Myrmicinae</taxon>
        <taxon>Cyphomyrmex</taxon>
    </lineage>
</organism>